<proteinExistence type="predicted"/>
<dbReference type="AlphaFoldDB" id="A0A2I3MEQ8"/>
<evidence type="ECO:0000313" key="2">
    <source>
        <dbReference type="Proteomes" id="UP000028761"/>
    </source>
</evidence>
<reference evidence="1" key="3">
    <citation type="submission" date="2025-09" db="UniProtKB">
        <authorList>
            <consortium name="Ensembl"/>
        </authorList>
    </citation>
    <scope>IDENTIFICATION</scope>
</reference>
<protein>
    <submittedName>
        <fullName evidence="1">Uncharacterized protein</fullName>
    </submittedName>
</protein>
<organism evidence="1 2">
    <name type="scientific">Papio anubis</name>
    <name type="common">Olive baboon</name>
    <dbReference type="NCBI Taxonomy" id="9555"/>
    <lineage>
        <taxon>Eukaryota</taxon>
        <taxon>Metazoa</taxon>
        <taxon>Chordata</taxon>
        <taxon>Craniata</taxon>
        <taxon>Vertebrata</taxon>
        <taxon>Euteleostomi</taxon>
        <taxon>Mammalia</taxon>
        <taxon>Eutheria</taxon>
        <taxon>Euarchontoglires</taxon>
        <taxon>Primates</taxon>
        <taxon>Haplorrhini</taxon>
        <taxon>Catarrhini</taxon>
        <taxon>Cercopithecidae</taxon>
        <taxon>Cercopithecinae</taxon>
        <taxon>Papio</taxon>
    </lineage>
</organism>
<keyword evidence="2" id="KW-1185">Reference proteome</keyword>
<evidence type="ECO:0000313" key="1">
    <source>
        <dbReference type="Ensembl" id="ENSPANP00000034065.1"/>
    </source>
</evidence>
<reference evidence="1" key="2">
    <citation type="submission" date="2025-08" db="UniProtKB">
        <authorList>
            <consortium name="Ensembl"/>
        </authorList>
    </citation>
    <scope>IDENTIFICATION</scope>
</reference>
<dbReference type="Proteomes" id="UP000028761">
    <property type="component" value="Chromosome 15"/>
</dbReference>
<dbReference type="Bgee" id="ENSPANG00000032920">
    <property type="expression patterns" value="Expressed in adult mammalian kidney and 61 other cell types or tissues"/>
</dbReference>
<accession>A0A2I3MEQ8</accession>
<dbReference type="OMA" id="MVIVSCC"/>
<dbReference type="Ensembl" id="ENSPANT00000059557.2">
    <property type="protein sequence ID" value="ENSPANP00000034065.1"/>
    <property type="gene ID" value="ENSPANG00000032920.2"/>
</dbReference>
<name>A0A2I3MEQ8_PAPAN</name>
<sequence length="69" mass="7445">MVRCGTGGSVTEHENEIVMKLEALQRLPLSILLILAGLTKRGASDLRRPIAEDNQSLSCATVQPSLQDV</sequence>
<reference evidence="1 2" key="1">
    <citation type="submission" date="2012-03" db="EMBL/GenBank/DDBJ databases">
        <title>Whole Genome Assembly of Papio anubis.</title>
        <authorList>
            <person name="Liu Y.L."/>
            <person name="Abraham K.A."/>
            <person name="Akbar H.A."/>
            <person name="Ali S.A."/>
            <person name="Anosike U.A."/>
            <person name="Aqrawi P.A."/>
            <person name="Arias F.A."/>
            <person name="Attaway T.A."/>
            <person name="Awwad R.A."/>
            <person name="Babu C.B."/>
            <person name="Bandaranaike D.B."/>
            <person name="Battles P.B."/>
            <person name="Bell A.B."/>
            <person name="Beltran B.B."/>
            <person name="Berhane-Mersha D.B."/>
            <person name="Bess C.B."/>
            <person name="Bickham C.B."/>
            <person name="Bolden T.B."/>
            <person name="Carter K.C."/>
            <person name="Chau D.C."/>
            <person name="Chavez A.C."/>
            <person name="Clerc-Blankenburg K.C."/>
            <person name="Coyle M.C."/>
            <person name="Dao M.D."/>
            <person name="Davila M.L.D."/>
            <person name="Davy-Carroll L.D."/>
            <person name="Denson S.D."/>
            <person name="Dinh H.D."/>
            <person name="Fernandez S.F."/>
            <person name="Fernando P.F."/>
            <person name="Forbes L.F."/>
            <person name="Francis C.F."/>
            <person name="Francisco L.F."/>
            <person name="Fu Q.F."/>
            <person name="Garcia-Iii R.G."/>
            <person name="Garrett T.G."/>
            <person name="Gross S.G."/>
            <person name="Gubbala S.G."/>
            <person name="Hirani K.H."/>
            <person name="Hogues M.H."/>
            <person name="Hollins B.H."/>
            <person name="Jackson L.J."/>
            <person name="Javaid M.J."/>
            <person name="Jhangiani S.J."/>
            <person name="Johnson A.J."/>
            <person name="Johnson B.J."/>
            <person name="Jones J.J."/>
            <person name="Joshi V.J."/>
            <person name="Kalu J.K."/>
            <person name="Khan N.K."/>
            <person name="Korchina V.K."/>
            <person name="Kovar C.K."/>
            <person name="Lago L.L."/>
            <person name="Lara F.L."/>
            <person name="Le T.-K.L."/>
            <person name="Lee S.L."/>
            <person name="Legall-Iii F.L."/>
            <person name="Lemon S.L."/>
            <person name="Liu J.L."/>
            <person name="Liu Y.-S.L."/>
            <person name="Liyanage D.L."/>
            <person name="Lopez J.L."/>
            <person name="Lorensuhewa L.L."/>
            <person name="Mata R.M."/>
            <person name="Mathew T.M."/>
            <person name="Mercado C.M."/>
            <person name="Mercado I.M."/>
            <person name="Morales K.M."/>
            <person name="Morgan M.M."/>
            <person name="Munidasa M.M."/>
            <person name="Ngo D.N."/>
            <person name="Nguyen L.N."/>
            <person name="Nguyen T.N."/>
            <person name="Nguyen N.N."/>
            <person name="Obregon M.O."/>
            <person name="Okwuonu G.O."/>
            <person name="Ongeri F.O."/>
            <person name="Onwere C.O."/>
            <person name="Osifeso I.O."/>
            <person name="Parra A.P."/>
            <person name="Patil S.P."/>
            <person name="Perez A.P."/>
            <person name="Perez Y.P."/>
            <person name="Pham C.P."/>
            <person name="Pu L.-L.P."/>
            <person name="Puazo M.P."/>
            <person name="Quiroz J.Q."/>
            <person name="Rouhana J.R."/>
            <person name="Ruiz M.R."/>
            <person name="Ruiz S.-J.R."/>
            <person name="Saada N.S."/>
            <person name="Santibanez J.S."/>
            <person name="Scheel M.S."/>
            <person name="Schneider B.S."/>
            <person name="Simmons D.S."/>
            <person name="Sisson I.S."/>
            <person name="Tang L.-Y.T."/>
            <person name="Thornton R.T."/>
            <person name="Tisius J.T."/>
            <person name="Toledanes G.T."/>
            <person name="Trejos Z.T."/>
            <person name="Usmani K.U."/>
            <person name="Varghese R.V."/>
            <person name="Vattathil S.V."/>
            <person name="Vee V.V."/>
            <person name="Walker D.W."/>
            <person name="Weissenberger G.W."/>
            <person name="White C.W."/>
            <person name="Williams A.W."/>
            <person name="Woodworth J.W."/>
            <person name="Wright R.W."/>
            <person name="Zhu Y.Z."/>
            <person name="Han Y.H."/>
            <person name="Newsham I.N."/>
            <person name="Nazareth L.N."/>
            <person name="Worley K.W."/>
            <person name="Muzny D.M."/>
            <person name="Rogers J.R."/>
            <person name="Gibbs R.G."/>
        </authorList>
    </citation>
    <scope>NUCLEOTIDE SEQUENCE [LARGE SCALE GENOMIC DNA]</scope>
</reference>
<dbReference type="GeneTree" id="ENSGT00910000147261"/>